<sequence length="119" mass="13407">MRAGLVLAMLPSWVWAQACVVETPIDDHQSVRLCQENVSIPKQLFSSGFCQPQLKGKVVTVSFVEQCPAESYGVCRNAQVQGTPYRQHIHYYGHASDGVYLSVACEKQYHGQWHDLGRR</sequence>
<feature type="chain" id="PRO_5010340111" description="NADH:ubiquinone oxidoreductase" evidence="1">
    <location>
        <begin position="19"/>
        <end position="119"/>
    </location>
</feature>
<accession>A0A1H7FD12</accession>
<keyword evidence="1" id="KW-0732">Signal</keyword>
<keyword evidence="3" id="KW-1185">Reference proteome</keyword>
<evidence type="ECO:0000313" key="2">
    <source>
        <dbReference type="EMBL" id="SEK23981.1"/>
    </source>
</evidence>
<dbReference type="Proteomes" id="UP000185766">
    <property type="component" value="Unassembled WGS sequence"/>
</dbReference>
<gene>
    <name evidence="2" type="ORF">SAMN05216214_101189</name>
</gene>
<evidence type="ECO:0008006" key="4">
    <source>
        <dbReference type="Google" id="ProtNLM"/>
    </source>
</evidence>
<protein>
    <recommendedName>
        <fullName evidence="4">NADH:ubiquinone oxidoreductase</fullName>
    </recommendedName>
</protein>
<feature type="signal peptide" evidence="1">
    <location>
        <begin position="1"/>
        <end position="18"/>
    </location>
</feature>
<reference evidence="2 3" key="1">
    <citation type="submission" date="2016-10" db="EMBL/GenBank/DDBJ databases">
        <authorList>
            <person name="de Groot N.N."/>
        </authorList>
    </citation>
    <scope>NUCLEOTIDE SEQUENCE [LARGE SCALE GENOMIC DNA]</scope>
    <source>
        <strain evidence="2 3">JCM 19513</strain>
    </source>
</reference>
<evidence type="ECO:0000256" key="1">
    <source>
        <dbReference type="SAM" id="SignalP"/>
    </source>
</evidence>
<dbReference type="PROSITE" id="PS51257">
    <property type="entry name" value="PROKAR_LIPOPROTEIN"/>
    <property type="match status" value="1"/>
</dbReference>
<name>A0A1H7FD12_9GAMM</name>
<dbReference type="STRING" id="1429083.GCA_001885685_02361"/>
<organism evidence="2 3">
    <name type="scientific">Atopomonas hussainii</name>
    <dbReference type="NCBI Taxonomy" id="1429083"/>
    <lineage>
        <taxon>Bacteria</taxon>
        <taxon>Pseudomonadati</taxon>
        <taxon>Pseudomonadota</taxon>
        <taxon>Gammaproteobacteria</taxon>
        <taxon>Pseudomonadales</taxon>
        <taxon>Pseudomonadaceae</taxon>
        <taxon>Atopomonas</taxon>
    </lineage>
</organism>
<dbReference type="EMBL" id="FOAS01000001">
    <property type="protein sequence ID" value="SEK23981.1"/>
    <property type="molecule type" value="Genomic_DNA"/>
</dbReference>
<dbReference type="AlphaFoldDB" id="A0A1H7FD12"/>
<proteinExistence type="predicted"/>
<dbReference type="RefSeq" id="WP_074864188.1">
    <property type="nucleotide sequence ID" value="NZ_FOAS01000001.1"/>
</dbReference>
<evidence type="ECO:0000313" key="3">
    <source>
        <dbReference type="Proteomes" id="UP000185766"/>
    </source>
</evidence>